<comment type="catalytic activity">
    <reaction evidence="6">
        <text>ATP + (deoxyribonucleotide)n-3'-hydroxyl + 5'-phospho-(deoxyribonucleotide)m = (deoxyribonucleotide)n+m + AMP + diphosphate.</text>
        <dbReference type="EC" id="6.5.1.1"/>
    </reaction>
</comment>
<feature type="domain" description="ATP-dependent DNA ligase family profile" evidence="7">
    <location>
        <begin position="126"/>
        <end position="223"/>
    </location>
</feature>
<evidence type="ECO:0000313" key="9">
    <source>
        <dbReference type="Proteomes" id="UP000279799"/>
    </source>
</evidence>
<dbReference type="GO" id="GO:0003910">
    <property type="term" value="F:DNA ligase (ATP) activity"/>
    <property type="evidence" value="ECO:0007669"/>
    <property type="project" value="UniProtKB-EC"/>
</dbReference>
<dbReference type="InterPro" id="IPR050326">
    <property type="entry name" value="NAD_dep_DNA_ligaseB"/>
</dbReference>
<dbReference type="Pfam" id="PF01068">
    <property type="entry name" value="DNA_ligase_A_M"/>
    <property type="match status" value="1"/>
</dbReference>
<evidence type="ECO:0000256" key="3">
    <source>
        <dbReference type="ARBA" id="ARBA00022705"/>
    </source>
</evidence>
<evidence type="ECO:0000256" key="2">
    <source>
        <dbReference type="ARBA" id="ARBA00022598"/>
    </source>
</evidence>
<dbReference type="EC" id="6.5.1.1" evidence="8"/>
<dbReference type="InterPro" id="IPR016059">
    <property type="entry name" value="DNA_ligase_ATP-dep_CS"/>
</dbReference>
<reference evidence="8 9" key="1">
    <citation type="submission" date="2018-12" db="EMBL/GenBank/DDBJ databases">
        <authorList>
            <consortium name="Pathogen Informatics"/>
        </authorList>
    </citation>
    <scope>NUCLEOTIDE SEQUENCE [LARGE SCALE GENOMIC DNA]</scope>
    <source>
        <strain evidence="8 9">NCTC12871</strain>
    </source>
</reference>
<dbReference type="PANTHER" id="PTHR47810:SF1">
    <property type="entry name" value="DNA LIGASE B"/>
    <property type="match status" value="1"/>
</dbReference>
<name>A0A448TVZ7_9PAST</name>
<dbReference type="Pfam" id="PF14743">
    <property type="entry name" value="DNA_ligase_OB_2"/>
    <property type="match status" value="1"/>
</dbReference>
<dbReference type="PROSITE" id="PS50160">
    <property type="entry name" value="DNA_LIGASE_A3"/>
    <property type="match status" value="1"/>
</dbReference>
<gene>
    <name evidence="8" type="primary">ligA_2</name>
    <name evidence="8" type="ORF">NCTC12871_01626</name>
</gene>
<evidence type="ECO:0000256" key="1">
    <source>
        <dbReference type="ARBA" id="ARBA00001968"/>
    </source>
</evidence>
<keyword evidence="3" id="KW-0235">DNA replication</keyword>
<dbReference type="Gene3D" id="2.40.50.140">
    <property type="entry name" value="Nucleic acid-binding proteins"/>
    <property type="match status" value="1"/>
</dbReference>
<dbReference type="InterPro" id="IPR012340">
    <property type="entry name" value="NA-bd_OB-fold"/>
</dbReference>
<dbReference type="SUPFAM" id="SSF50249">
    <property type="entry name" value="Nucleic acid-binding proteins"/>
    <property type="match status" value="1"/>
</dbReference>
<dbReference type="Proteomes" id="UP000279799">
    <property type="component" value="Chromosome"/>
</dbReference>
<dbReference type="GO" id="GO:0006260">
    <property type="term" value="P:DNA replication"/>
    <property type="evidence" value="ECO:0007669"/>
    <property type="project" value="UniProtKB-KW"/>
</dbReference>
<evidence type="ECO:0000259" key="7">
    <source>
        <dbReference type="PROSITE" id="PS50160"/>
    </source>
</evidence>
<keyword evidence="9" id="KW-1185">Reference proteome</keyword>
<dbReference type="CDD" id="cd07896">
    <property type="entry name" value="Adenylation_kDNA_ligase_like"/>
    <property type="match status" value="1"/>
</dbReference>
<dbReference type="RefSeq" id="WP_126600579.1">
    <property type="nucleotide sequence ID" value="NZ_LR134510.1"/>
</dbReference>
<comment type="cofactor">
    <cofactor evidence="1">
        <name>a divalent metal cation</name>
        <dbReference type="ChEBI" id="CHEBI:60240"/>
    </cofactor>
</comment>
<dbReference type="SUPFAM" id="SSF56091">
    <property type="entry name" value="DNA ligase/mRNA capping enzyme, catalytic domain"/>
    <property type="match status" value="1"/>
</dbReference>
<dbReference type="Gene3D" id="3.30.1490.70">
    <property type="match status" value="1"/>
</dbReference>
<dbReference type="NCBIfam" id="NF006592">
    <property type="entry name" value="PRK09125.1"/>
    <property type="match status" value="1"/>
</dbReference>
<accession>A0A448TVZ7</accession>
<evidence type="ECO:0000313" key="8">
    <source>
        <dbReference type="EMBL" id="VEJ10118.1"/>
    </source>
</evidence>
<evidence type="ECO:0000256" key="4">
    <source>
        <dbReference type="ARBA" id="ARBA00022763"/>
    </source>
</evidence>
<evidence type="ECO:0000256" key="6">
    <source>
        <dbReference type="ARBA" id="ARBA00034003"/>
    </source>
</evidence>
<dbReference type="GO" id="GO:0006310">
    <property type="term" value="P:DNA recombination"/>
    <property type="evidence" value="ECO:0007669"/>
    <property type="project" value="InterPro"/>
</dbReference>
<keyword evidence="5" id="KW-0234">DNA repair</keyword>
<sequence>MNKLFILLIISLWAMKIYSVTEPLPPQLMLLKVYHGQSLQGWVMSEKLDGVRGYWTGKALYSRQKRVLTPPPYFTKHFPPFAIDGELFIQRQAFDEVSRIVRSQGDKGWSKIKLNVFDVPNAQGDLFQRLATLKQYLQKHPNAPIKIIPQIPIQSKTQMMTFFHQVVDNGGEGIVLRNPKLNYQHGRSDQILKFKPLLDDECKVIAYRDGRGKYQGMLGSVICQNQYGTFRIGSGFSDKERQNPPPIGTVITYQYRGFTKKGLPRFATFYRIKS</sequence>
<dbReference type="InterPro" id="IPR012310">
    <property type="entry name" value="DNA_ligase_ATP-dep_cent"/>
</dbReference>
<keyword evidence="2 8" id="KW-0436">Ligase</keyword>
<dbReference type="CDD" id="cd08041">
    <property type="entry name" value="OBF_kDNA_ligase_like"/>
    <property type="match status" value="1"/>
</dbReference>
<proteinExistence type="predicted"/>
<dbReference type="EMBL" id="LR134510">
    <property type="protein sequence ID" value="VEJ10118.1"/>
    <property type="molecule type" value="Genomic_DNA"/>
</dbReference>
<keyword evidence="4" id="KW-0227">DNA damage</keyword>
<dbReference type="PROSITE" id="PS00333">
    <property type="entry name" value="DNA_LIGASE_A2"/>
    <property type="match status" value="1"/>
</dbReference>
<dbReference type="PANTHER" id="PTHR47810">
    <property type="entry name" value="DNA LIGASE"/>
    <property type="match status" value="1"/>
</dbReference>
<dbReference type="Gene3D" id="3.30.470.30">
    <property type="entry name" value="DNA ligase/mRNA capping enzyme"/>
    <property type="match status" value="1"/>
</dbReference>
<protein>
    <submittedName>
        <fullName evidence="8">DNA ligase</fullName>
        <ecNumber evidence="8">6.5.1.1</ecNumber>
    </submittedName>
</protein>
<organism evidence="8 9">
    <name type="scientific">Actinobacillus delphinicola</name>
    <dbReference type="NCBI Taxonomy" id="51161"/>
    <lineage>
        <taxon>Bacteria</taxon>
        <taxon>Pseudomonadati</taxon>
        <taxon>Pseudomonadota</taxon>
        <taxon>Gammaproteobacteria</taxon>
        <taxon>Pasteurellales</taxon>
        <taxon>Pasteurellaceae</taxon>
        <taxon>Actinobacillus</taxon>
    </lineage>
</organism>
<dbReference type="OrthoDB" id="9782700at2"/>
<dbReference type="InterPro" id="IPR029319">
    <property type="entry name" value="DNA_ligase_OB"/>
</dbReference>
<dbReference type="GO" id="GO:0006281">
    <property type="term" value="P:DNA repair"/>
    <property type="evidence" value="ECO:0007669"/>
    <property type="project" value="UniProtKB-KW"/>
</dbReference>
<dbReference type="KEGG" id="adp:NCTC12871_01626"/>
<dbReference type="AlphaFoldDB" id="A0A448TVZ7"/>
<dbReference type="GO" id="GO:0005524">
    <property type="term" value="F:ATP binding"/>
    <property type="evidence" value="ECO:0007669"/>
    <property type="project" value="InterPro"/>
</dbReference>
<evidence type="ECO:0000256" key="5">
    <source>
        <dbReference type="ARBA" id="ARBA00023204"/>
    </source>
</evidence>